<feature type="compositionally biased region" description="Pro residues" evidence="1">
    <location>
        <begin position="140"/>
        <end position="156"/>
    </location>
</feature>
<evidence type="ECO:0000256" key="1">
    <source>
        <dbReference type="SAM" id="MobiDB-lite"/>
    </source>
</evidence>
<dbReference type="Proteomes" id="UP000697995">
    <property type="component" value="Unassembled WGS sequence"/>
</dbReference>
<accession>A0ABS1CRF8</accession>
<keyword evidence="3" id="KW-1185">Reference proteome</keyword>
<evidence type="ECO:0000313" key="3">
    <source>
        <dbReference type="Proteomes" id="UP000697995"/>
    </source>
</evidence>
<gene>
    <name evidence="2" type="ORF">CKO45_01350</name>
</gene>
<proteinExistence type="predicted"/>
<dbReference type="RefSeq" id="WP_133217872.1">
    <property type="nucleotide sequence ID" value="NZ_NRSG01000004.1"/>
</dbReference>
<sequence>MAWEKLEFRASAMASTGAPRVTVAYRQQSKSGGKHLTANINRQLAAALGWKERERVELAVDRATGRIRAERAQAGRALHGSSAKGLAFTAPLPWLADMPSRLAEQVTHEIEAPGVLIITLPDWARPASPATGARPLAPVAAPPPAPVAAAPAPAPAPGGRGMLTSEQEALFRRLWPDRTRSASDVLRAINGLPGQRFAASTSLYSLAQRLGLPTQRTETDEGQPAPPPAPAQAAPASAAKAPTLSPSSGAVITVAGQEARIREEVRECRAAGMGARAIKEELGIGLDDVHRHLAAIAAQEKGVAA</sequence>
<feature type="compositionally biased region" description="Low complexity" evidence="1">
    <location>
        <begin position="231"/>
        <end position="245"/>
    </location>
</feature>
<protein>
    <submittedName>
        <fullName evidence="2">Uncharacterized protein</fullName>
    </submittedName>
</protein>
<feature type="region of interest" description="Disordered" evidence="1">
    <location>
        <begin position="134"/>
        <end position="156"/>
    </location>
</feature>
<dbReference type="EMBL" id="NRSG01000004">
    <property type="protein sequence ID" value="MBK1656872.1"/>
    <property type="molecule type" value="Genomic_DNA"/>
</dbReference>
<organism evidence="2 3">
    <name type="scientific">Paracraurococcus ruber</name>
    <dbReference type="NCBI Taxonomy" id="77675"/>
    <lineage>
        <taxon>Bacteria</taxon>
        <taxon>Pseudomonadati</taxon>
        <taxon>Pseudomonadota</taxon>
        <taxon>Alphaproteobacteria</taxon>
        <taxon>Acetobacterales</taxon>
        <taxon>Roseomonadaceae</taxon>
        <taxon>Paracraurococcus</taxon>
    </lineage>
</organism>
<comment type="caution">
    <text evidence="2">The sequence shown here is derived from an EMBL/GenBank/DDBJ whole genome shotgun (WGS) entry which is preliminary data.</text>
</comment>
<feature type="region of interest" description="Disordered" evidence="1">
    <location>
        <begin position="214"/>
        <end position="245"/>
    </location>
</feature>
<reference evidence="2 3" key="1">
    <citation type="journal article" date="2020" name="Microorganisms">
        <title>Osmotic Adaptation and Compatible Solute Biosynthesis of Phototrophic Bacteria as Revealed from Genome Analyses.</title>
        <authorList>
            <person name="Imhoff J.F."/>
            <person name="Rahn T."/>
            <person name="Kunzel S."/>
            <person name="Keller A."/>
            <person name="Neulinger S.C."/>
        </authorList>
    </citation>
    <scope>NUCLEOTIDE SEQUENCE [LARGE SCALE GENOMIC DNA]</scope>
    <source>
        <strain evidence="2 3">DSM 15382</strain>
    </source>
</reference>
<name>A0ABS1CRF8_9PROT</name>
<evidence type="ECO:0000313" key="2">
    <source>
        <dbReference type="EMBL" id="MBK1656872.1"/>
    </source>
</evidence>